<protein>
    <submittedName>
        <fullName evidence="1">Uncharacterized protein</fullName>
    </submittedName>
</protein>
<sequence length="64" mass="7420">KFCYLVALNKKFLTQLASYLLRQIEQVLSEIGIKLRANKKCAVRRIFYLAQAIWPSKLFTATAQ</sequence>
<name>A0A4Q7E0Z8_9GAMM</name>
<proteinExistence type="predicted"/>
<dbReference type="EMBL" id="PPUZ01000058">
    <property type="protein sequence ID" value="RZM75144.1"/>
    <property type="molecule type" value="Genomic_DNA"/>
</dbReference>
<feature type="non-terminal residue" evidence="1">
    <location>
        <position position="1"/>
    </location>
</feature>
<evidence type="ECO:0000313" key="1">
    <source>
        <dbReference type="EMBL" id="RZM75144.1"/>
    </source>
</evidence>
<dbReference type="Proteomes" id="UP000292345">
    <property type="component" value="Unassembled WGS sequence"/>
</dbReference>
<comment type="caution">
    <text evidence="1">The sequence shown here is derived from an EMBL/GenBank/DDBJ whole genome shotgun (WGS) entry which is preliminary data.</text>
</comment>
<gene>
    <name evidence="1" type="ORF">C3B51_18965</name>
</gene>
<dbReference type="AlphaFoldDB" id="A0A4Q7E0Z8"/>
<evidence type="ECO:0000313" key="2">
    <source>
        <dbReference type="Proteomes" id="UP000292345"/>
    </source>
</evidence>
<organism evidence="1 2">
    <name type="scientific">Pseudoalteromonas rubra</name>
    <dbReference type="NCBI Taxonomy" id="43658"/>
    <lineage>
        <taxon>Bacteria</taxon>
        <taxon>Pseudomonadati</taxon>
        <taxon>Pseudomonadota</taxon>
        <taxon>Gammaproteobacteria</taxon>
        <taxon>Alteromonadales</taxon>
        <taxon>Pseudoalteromonadaceae</taxon>
        <taxon>Pseudoalteromonas</taxon>
    </lineage>
</organism>
<reference evidence="1 2" key="1">
    <citation type="submission" date="2018-01" db="EMBL/GenBank/DDBJ databases">
        <title>Co-occurrence of chitin degradation, pigmentation and bioactivity in marine Pseudoalteromonas.</title>
        <authorList>
            <person name="Paulsen S."/>
            <person name="Gram L."/>
            <person name="Machado H."/>
        </authorList>
    </citation>
    <scope>NUCLEOTIDE SEQUENCE [LARGE SCALE GENOMIC DNA]</scope>
    <source>
        <strain evidence="1 2">S1946</strain>
    </source>
</reference>
<accession>A0A4Q7E0Z8</accession>